<evidence type="ECO:0000313" key="2">
    <source>
        <dbReference type="Proteomes" id="UP000694568"/>
    </source>
</evidence>
<accession>A0A8C9ZIT5</accession>
<keyword evidence="2" id="KW-1185">Reference proteome</keyword>
<protein>
    <submittedName>
        <fullName evidence="1">Uncharacterized protein</fullName>
    </submittedName>
</protein>
<reference evidence="1" key="2">
    <citation type="submission" date="2025-09" db="UniProtKB">
        <authorList>
            <consortium name="Ensembl"/>
        </authorList>
    </citation>
    <scope>IDENTIFICATION</scope>
</reference>
<reference evidence="1" key="1">
    <citation type="submission" date="2025-08" db="UniProtKB">
        <authorList>
            <consortium name="Ensembl"/>
        </authorList>
    </citation>
    <scope>IDENTIFICATION</scope>
</reference>
<evidence type="ECO:0000313" key="1">
    <source>
        <dbReference type="Ensembl" id="ENSSLUP00000038582.1"/>
    </source>
</evidence>
<proteinExistence type="predicted"/>
<dbReference type="Proteomes" id="UP000694568">
    <property type="component" value="Unplaced"/>
</dbReference>
<organism evidence="1 2">
    <name type="scientific">Sander lucioperca</name>
    <name type="common">Pike-perch</name>
    <name type="synonym">Perca lucioperca</name>
    <dbReference type="NCBI Taxonomy" id="283035"/>
    <lineage>
        <taxon>Eukaryota</taxon>
        <taxon>Metazoa</taxon>
        <taxon>Chordata</taxon>
        <taxon>Craniata</taxon>
        <taxon>Vertebrata</taxon>
        <taxon>Euteleostomi</taxon>
        <taxon>Actinopterygii</taxon>
        <taxon>Neopterygii</taxon>
        <taxon>Teleostei</taxon>
        <taxon>Neoteleostei</taxon>
        <taxon>Acanthomorphata</taxon>
        <taxon>Eupercaria</taxon>
        <taxon>Perciformes</taxon>
        <taxon>Percoidei</taxon>
        <taxon>Percidae</taxon>
        <taxon>Luciopercinae</taxon>
        <taxon>Sander</taxon>
    </lineage>
</organism>
<dbReference type="Ensembl" id="ENSSLUT00000039806.1">
    <property type="protein sequence ID" value="ENSSLUP00000038582.1"/>
    <property type="gene ID" value="ENSSLUG00000017231.1"/>
</dbReference>
<sequence length="41" mass="4610">MFSPTTETFGNIWTDQPGLTPVLLLLELKLLCGQRSFLSQN</sequence>
<name>A0A8C9ZIT5_SANLU</name>
<dbReference type="AlphaFoldDB" id="A0A8C9ZIT5"/>